<organism evidence="8">
    <name type="scientific">uncultured candidate division Zixibacteria bacterium Rifle_16ft_4_minimus_38126</name>
    <dbReference type="NCBI Taxonomy" id="1665171"/>
    <lineage>
        <taxon>Bacteria</taxon>
        <taxon>Pseudomonadati</taxon>
    </lineage>
</organism>
<evidence type="ECO:0000313" key="8">
    <source>
        <dbReference type="EMBL" id="AKQ03603.1"/>
    </source>
</evidence>
<accession>A0A0H4T6Z9</accession>
<feature type="transmembrane region" description="Helical" evidence="7">
    <location>
        <begin position="283"/>
        <end position="301"/>
    </location>
</feature>
<dbReference type="Pfam" id="PF03773">
    <property type="entry name" value="ArsP_1"/>
    <property type="match status" value="1"/>
</dbReference>
<feature type="transmembrane region" description="Helical" evidence="7">
    <location>
        <begin position="189"/>
        <end position="213"/>
    </location>
</feature>
<evidence type="ECO:0000256" key="4">
    <source>
        <dbReference type="ARBA" id="ARBA00022692"/>
    </source>
</evidence>
<keyword evidence="3" id="KW-1003">Cell membrane</keyword>
<dbReference type="PANTHER" id="PTHR34184:SF4">
    <property type="entry name" value="UPF0718 PROTEIN YCGR"/>
    <property type="match status" value="1"/>
</dbReference>
<dbReference type="EMBL" id="KT007017">
    <property type="protein sequence ID" value="AKQ03603.1"/>
    <property type="molecule type" value="Genomic_DNA"/>
</dbReference>
<keyword evidence="6 7" id="KW-0472">Membrane</keyword>
<evidence type="ECO:0000256" key="3">
    <source>
        <dbReference type="ARBA" id="ARBA00022475"/>
    </source>
</evidence>
<keyword evidence="4 7" id="KW-0812">Transmembrane</keyword>
<dbReference type="InterPro" id="IPR005524">
    <property type="entry name" value="DUF318"/>
</dbReference>
<feature type="transmembrane region" description="Helical" evidence="7">
    <location>
        <begin position="90"/>
        <end position="112"/>
    </location>
</feature>
<name>A0A0H4T6Z9_UNCZI</name>
<reference evidence="8" key="1">
    <citation type="journal article" date="2015" name="ISME J.">
        <title>Aquifer environment selects for microbial species cohorts in sediment and groundwater.</title>
        <authorList>
            <person name="Hug L.A."/>
            <person name="Thomas B.C."/>
            <person name="Brown C.T."/>
            <person name="Frischkorn K.R."/>
            <person name="Williams K.H."/>
            <person name="Tringe S.G."/>
            <person name="Banfield J.F."/>
        </authorList>
    </citation>
    <scope>NUCLEOTIDE SEQUENCE</scope>
</reference>
<dbReference type="GO" id="GO:0005886">
    <property type="term" value="C:plasma membrane"/>
    <property type="evidence" value="ECO:0007669"/>
    <property type="project" value="UniProtKB-SubCell"/>
</dbReference>
<evidence type="ECO:0000256" key="1">
    <source>
        <dbReference type="ARBA" id="ARBA00004651"/>
    </source>
</evidence>
<feature type="transmembrane region" description="Helical" evidence="7">
    <location>
        <begin position="7"/>
        <end position="35"/>
    </location>
</feature>
<dbReference type="PANTHER" id="PTHR34184">
    <property type="entry name" value="UPF0718 PROTEIN YCGR"/>
    <property type="match status" value="1"/>
</dbReference>
<evidence type="ECO:0000256" key="5">
    <source>
        <dbReference type="ARBA" id="ARBA00022989"/>
    </source>
</evidence>
<feature type="transmembrane region" description="Helical" evidence="7">
    <location>
        <begin position="249"/>
        <end position="271"/>
    </location>
</feature>
<evidence type="ECO:0000256" key="7">
    <source>
        <dbReference type="SAM" id="Phobius"/>
    </source>
</evidence>
<keyword evidence="5 7" id="KW-1133">Transmembrane helix</keyword>
<proteinExistence type="inferred from homology"/>
<dbReference type="AlphaFoldDB" id="A0A0H4T6Z9"/>
<comment type="subcellular location">
    <subcellularLocation>
        <location evidence="1">Cell membrane</location>
        <topology evidence="1">Multi-pass membrane protein</topology>
    </subcellularLocation>
</comment>
<dbReference type="InterPro" id="IPR052923">
    <property type="entry name" value="UPF0718"/>
</dbReference>
<protein>
    <submittedName>
        <fullName evidence="8">Heavy metal-associated domain-containing protein</fullName>
    </submittedName>
</protein>
<comment type="similarity">
    <text evidence="2">Belongs to the UPF0718 family.</text>
</comment>
<evidence type="ECO:0000256" key="6">
    <source>
        <dbReference type="ARBA" id="ARBA00023136"/>
    </source>
</evidence>
<evidence type="ECO:0000256" key="2">
    <source>
        <dbReference type="ARBA" id="ARBA00006386"/>
    </source>
</evidence>
<feature type="transmembrane region" description="Helical" evidence="7">
    <location>
        <begin position="55"/>
        <end position="78"/>
    </location>
</feature>
<feature type="transmembrane region" description="Helical" evidence="7">
    <location>
        <begin position="118"/>
        <end position="138"/>
    </location>
</feature>
<sequence>MAPSDILLNFFLSLLDLLLDTGPWLIIGFLVAGLVQEFIPARMLLKYFGENDWKALARASLAGLAVSVCSCGAIPLSVTLRQKGAATATALTFLLATPWAGLVQLFILNSFLGPKNTGIIFVSAILSAFITGLLLSRLENKKKLDPRISPQLIIDQELKLRSEHPGHFSKRLSKALYYSWDSFQEMAKFLGIGFILAAGISAFVPVSVISRYLGEKASFDPILTAVPLASAVELCSEGFSIFAGKLFDLGASLGVTFVVMMIGVTTDFTELSVIWGKFGRKSAVWYLILASLVSFTIAHLIDWVF</sequence>